<accession>A0ABP0IQE4</accession>
<dbReference type="PANTHER" id="PTHR48060">
    <property type="entry name" value="DNA DAMAGE-REPAIR/TOLERATION PROTEIN DRT100"/>
    <property type="match status" value="1"/>
</dbReference>
<feature type="non-terminal residue" evidence="5">
    <location>
        <position position="1"/>
    </location>
</feature>
<dbReference type="InterPro" id="IPR025875">
    <property type="entry name" value="Leu-rich_rpt_4"/>
</dbReference>
<feature type="transmembrane region" description="Helical" evidence="4">
    <location>
        <begin position="959"/>
        <end position="982"/>
    </location>
</feature>
<evidence type="ECO:0000313" key="6">
    <source>
        <dbReference type="Proteomes" id="UP001642464"/>
    </source>
</evidence>
<sequence length="1454" mass="156010">PPATAGASITGIGRLSMPCFIFAAHLLYVILGARPGRDLTDGHLYSLSLENDEGRSDESRPLRTLAECPEAKQQLEELGLQGDGHANPCHWKGIWCEKPCKVSGIVLSSTSAKVPSNITAFQALTSLKRLDLCHTQVTGDIAAFQPPPSLETLGLSHTQVIGDIAAFQAPTSLETLGLSQTQVTGDLTAFQAPSSLKRLYLSHTQVTGDIATFQAPTSLEELSLFQTQVTGDFAAFQAPTSLQLLDLSHTRVTGDLTAFQAPSSLKWLYLSQTQLTGDLTAFQAPTSLEGLDLAQTQLTGDITAFQAPSSLEWLHLSQTQVTGDIAAFQAPTSLEELSLSHTQVTGDLAAFQAPTSLQELDLSDTQVTGDLTAFQALTSLKWLYLSHTQLTGDIAAFQALTRLETLILENCPVAGPIATFQPLTRLSQLFLTNTQVTGNVSIFQALTSLTRLVLEGTQVFGDLAAFKKLTSLQRLSLDKTKVTGDISAFQTVSSLERLDLPNTRATGDITALQTLTGLQQLSLSNTPVAGDISALENLTHLRELHLSGTSIVGSIDGLVRLEALETAMLDGTGLHGVLRQSMWTSFQNLRELNLADSKVKGFEPFPGLPTFSTQEQLLPHLHSLNVSGCPLNGHVENLLLPLAGSGLAMIAASGCGLSGAVPDIRSMAAVVDKLTYGTWLSNLAKTLQVLDLSHNRIGSLASLPATLRMDLSHNAAPLLVMESVFVDAVRDRVDLWFVDTQLSNANDMQKLMSAELKLQKDYSRIRDGFACQEFQEPVLQVTPELFMPEQMCACRAGYMGSATNCSPCLENTYASDLNSPSCLPCPPHSKAPSASTSPAACACEFGTVQNSSGTLSCQCPEDKALVNSQAGAEHCASCQALHLLCPAGSKASTAKVLQGYARLQEPSEKVYKCLEAARCTSSGCAEGYFGRLCTDCEPGHRAHGGRCIPCTEIRNISPAWLVFLGLCATAMALLVGAAAWAVRRSFHSDLRWTCAAQLVLPQLAVLLQLVQLWSALGPLRRFVNGEEEEQSDAWLACLEMSQLTASELQRLVALQCRLDGAWVRSLFAIATPVVPLAMLLGCCFIEILSRGTGIQIGLKVLTVLFIGGAAGSAQLLGCQRTDGTGQAPLESWAFRPLFPQLLCSEAAWVDWLGGACGVCYGVLIPCFLAFLFAKQHLLMLPSKTFTVSCVGGPERVTLKLQDLNDKEGVKEEAKKKILVAAAAAYVAVHVKKRHAVVDLDEDAATVSLVEDAERVDEYDDADVGLSVDTLVLQAGHDASALRQAEIVRYHAMLRMLTERSILAGIEAARSDRLMLGAKQLLCKYGSCQFVWLEVCSKLASAALVSVVSSKDGLWLSVAITLGMALIIGTARPFVQPQVNVLQTTSFACLALAALGFRFCTWLSRVALAVPVLLLVLSMLRPDSQEALALRLHKELEEKLPSGPVKVSAEQAQFL</sequence>
<evidence type="ECO:0000256" key="2">
    <source>
        <dbReference type="ARBA" id="ARBA00022729"/>
    </source>
</evidence>
<proteinExistence type="predicted"/>
<dbReference type="Pfam" id="PF13516">
    <property type="entry name" value="LRR_6"/>
    <property type="match status" value="1"/>
</dbReference>
<dbReference type="Pfam" id="PF13306">
    <property type="entry name" value="LRR_5"/>
    <property type="match status" value="1"/>
</dbReference>
<protein>
    <submittedName>
        <fullName evidence="5">LRR receptor-like serine/threonine-protein kinase GHR1 (Protein GUARD CELL HYDROGEN PEROXIDE-RESISTANT 1) (AtGHR1) (Protein RADICAL-INDUCED CELL DEATH 7)</fullName>
    </submittedName>
</protein>
<evidence type="ECO:0000256" key="4">
    <source>
        <dbReference type="SAM" id="Phobius"/>
    </source>
</evidence>
<keyword evidence="4" id="KW-0472">Membrane</keyword>
<keyword evidence="4" id="KW-1133">Transmembrane helix</keyword>
<keyword evidence="4" id="KW-0812">Transmembrane</keyword>
<dbReference type="SMART" id="SM00368">
    <property type="entry name" value="LRR_RI"/>
    <property type="match status" value="6"/>
</dbReference>
<name>A0ABP0IQE4_9DINO</name>
<reference evidence="5 6" key="1">
    <citation type="submission" date="2024-02" db="EMBL/GenBank/DDBJ databases">
        <authorList>
            <person name="Chen Y."/>
            <person name="Shah S."/>
            <person name="Dougan E. K."/>
            <person name="Thang M."/>
            <person name="Chan C."/>
        </authorList>
    </citation>
    <scope>NUCLEOTIDE SEQUENCE [LARGE SCALE GENOMIC DNA]</scope>
</reference>
<dbReference type="Gene3D" id="3.80.10.10">
    <property type="entry name" value="Ribonuclease Inhibitor"/>
    <property type="match status" value="3"/>
</dbReference>
<keyword evidence="1" id="KW-0433">Leucine-rich repeat</keyword>
<dbReference type="InterPro" id="IPR026906">
    <property type="entry name" value="LRR_5"/>
</dbReference>
<dbReference type="SMART" id="SM01411">
    <property type="entry name" value="Ephrin_rec_like"/>
    <property type="match status" value="1"/>
</dbReference>
<keyword evidence="3" id="KW-0677">Repeat</keyword>
<dbReference type="PANTHER" id="PTHR48060:SF20">
    <property type="entry name" value="LEUCINE-RICH REPEAT-CONTAINING N-TERMINAL PLANT-TYPE DOMAIN-CONTAINING PROTEIN"/>
    <property type="match status" value="1"/>
</dbReference>
<gene>
    <name evidence="5" type="ORF">SCF082_LOCUS8327</name>
</gene>
<feature type="transmembrane region" description="Helical" evidence="4">
    <location>
        <begin position="1096"/>
        <end position="1116"/>
    </location>
</feature>
<feature type="transmembrane region" description="Helical" evidence="4">
    <location>
        <begin position="1151"/>
        <end position="1173"/>
    </location>
</feature>
<feature type="transmembrane region" description="Helical" evidence="4">
    <location>
        <begin position="1353"/>
        <end position="1374"/>
    </location>
</feature>
<evidence type="ECO:0000256" key="1">
    <source>
        <dbReference type="ARBA" id="ARBA00022614"/>
    </source>
</evidence>
<dbReference type="Proteomes" id="UP001642464">
    <property type="component" value="Unassembled WGS sequence"/>
</dbReference>
<dbReference type="Pfam" id="PF12799">
    <property type="entry name" value="LRR_4"/>
    <property type="match status" value="1"/>
</dbReference>
<dbReference type="PROSITE" id="PS51450">
    <property type="entry name" value="LRR"/>
    <property type="match status" value="1"/>
</dbReference>
<evidence type="ECO:0000313" key="5">
    <source>
        <dbReference type="EMBL" id="CAK9004789.1"/>
    </source>
</evidence>
<dbReference type="EMBL" id="CAXAMM010004747">
    <property type="protein sequence ID" value="CAK9004789.1"/>
    <property type="molecule type" value="Genomic_DNA"/>
</dbReference>
<dbReference type="SUPFAM" id="SSF52058">
    <property type="entry name" value="L domain-like"/>
    <property type="match status" value="2"/>
</dbReference>
<organism evidence="5 6">
    <name type="scientific">Durusdinium trenchii</name>
    <dbReference type="NCBI Taxonomy" id="1381693"/>
    <lineage>
        <taxon>Eukaryota</taxon>
        <taxon>Sar</taxon>
        <taxon>Alveolata</taxon>
        <taxon>Dinophyceae</taxon>
        <taxon>Suessiales</taxon>
        <taxon>Symbiodiniaceae</taxon>
        <taxon>Durusdinium</taxon>
    </lineage>
</organism>
<feature type="transmembrane region" description="Helical" evidence="4">
    <location>
        <begin position="994"/>
        <end position="1016"/>
    </location>
</feature>
<evidence type="ECO:0000256" key="3">
    <source>
        <dbReference type="ARBA" id="ARBA00022737"/>
    </source>
</evidence>
<keyword evidence="2" id="KW-0732">Signal</keyword>
<dbReference type="InterPro" id="IPR053211">
    <property type="entry name" value="DNA_repair-toleration"/>
</dbReference>
<dbReference type="InterPro" id="IPR032675">
    <property type="entry name" value="LRR_dom_sf"/>
</dbReference>
<comment type="caution">
    <text evidence="5">The sequence shown here is derived from an EMBL/GenBank/DDBJ whole genome shotgun (WGS) entry which is preliminary data.</text>
</comment>
<keyword evidence="6" id="KW-1185">Reference proteome</keyword>
<dbReference type="InterPro" id="IPR001611">
    <property type="entry name" value="Leu-rich_rpt"/>
</dbReference>
<dbReference type="Gene3D" id="2.10.50.10">
    <property type="entry name" value="Tumor Necrosis Factor Receptor, subunit A, domain 2"/>
    <property type="match status" value="1"/>
</dbReference>
<feature type="transmembrane region" description="Helical" evidence="4">
    <location>
        <begin position="1067"/>
        <end position="1089"/>
    </location>
</feature>
<feature type="transmembrane region" description="Helical" evidence="4">
    <location>
        <begin position="1394"/>
        <end position="1416"/>
    </location>
</feature>